<dbReference type="EC" id="6.1.1.20" evidence="2"/>
<feature type="compositionally biased region" description="Basic residues" evidence="1">
    <location>
        <begin position="270"/>
        <end position="291"/>
    </location>
</feature>
<feature type="region of interest" description="Disordered" evidence="1">
    <location>
        <begin position="229"/>
        <end position="291"/>
    </location>
</feature>
<evidence type="ECO:0000313" key="2">
    <source>
        <dbReference type="EMBL" id="CAA9424343.1"/>
    </source>
</evidence>
<name>A0A6J4PWZ9_9PSEU</name>
<gene>
    <name evidence="2" type="ORF">AVDCRST_MAG66-2835</name>
</gene>
<protein>
    <submittedName>
        <fullName evidence="2">Phenylalanyl-tRNA synthetase alpha chain</fullName>
        <ecNumber evidence="2">6.1.1.20</ecNumber>
    </submittedName>
</protein>
<feature type="compositionally biased region" description="Basic residues" evidence="1">
    <location>
        <begin position="151"/>
        <end position="161"/>
    </location>
</feature>
<feature type="compositionally biased region" description="Basic residues" evidence="1">
    <location>
        <begin position="8"/>
        <end position="20"/>
    </location>
</feature>
<feature type="region of interest" description="Disordered" evidence="1">
    <location>
        <begin position="1"/>
        <end position="201"/>
    </location>
</feature>
<accession>A0A6J4PWZ9</accession>
<dbReference type="AlphaFoldDB" id="A0A6J4PWZ9"/>
<keyword evidence="2" id="KW-0436">Ligase</keyword>
<reference evidence="2" key="1">
    <citation type="submission" date="2020-02" db="EMBL/GenBank/DDBJ databases">
        <authorList>
            <person name="Meier V. D."/>
        </authorList>
    </citation>
    <scope>NUCLEOTIDE SEQUENCE</scope>
    <source>
        <strain evidence="2">AVDCRST_MAG66</strain>
    </source>
</reference>
<feature type="non-terminal residue" evidence="2">
    <location>
        <position position="1"/>
    </location>
</feature>
<organism evidence="2">
    <name type="scientific">uncultured Pseudonocardia sp</name>
    <dbReference type="NCBI Taxonomy" id="211455"/>
    <lineage>
        <taxon>Bacteria</taxon>
        <taxon>Bacillati</taxon>
        <taxon>Actinomycetota</taxon>
        <taxon>Actinomycetes</taxon>
        <taxon>Pseudonocardiales</taxon>
        <taxon>Pseudonocardiaceae</taxon>
        <taxon>Pseudonocardia</taxon>
        <taxon>environmental samples</taxon>
    </lineage>
</organism>
<feature type="compositionally biased region" description="Low complexity" evidence="1">
    <location>
        <begin position="126"/>
        <end position="148"/>
    </location>
</feature>
<proteinExistence type="predicted"/>
<feature type="compositionally biased region" description="Basic residues" evidence="1">
    <location>
        <begin position="73"/>
        <end position="89"/>
    </location>
</feature>
<dbReference type="EMBL" id="CADCUS010000418">
    <property type="protein sequence ID" value="CAA9424343.1"/>
    <property type="molecule type" value="Genomic_DNA"/>
</dbReference>
<keyword evidence="2" id="KW-0030">Aminoacyl-tRNA synthetase</keyword>
<evidence type="ECO:0000256" key="1">
    <source>
        <dbReference type="SAM" id="MobiDB-lite"/>
    </source>
</evidence>
<feature type="non-terminal residue" evidence="2">
    <location>
        <position position="291"/>
    </location>
</feature>
<feature type="compositionally biased region" description="Basic residues" evidence="1">
    <location>
        <begin position="243"/>
        <end position="261"/>
    </location>
</feature>
<sequence>RAGLAARARARRRRQARQRRAPGGAGGVRGPPRRPGRGARGAGAGRGGRRRHAALGSAPPRRPAPADADLRADRRRVHRHGLGGRRGTRGRVALAELRRAELRQGPPRAHHAGHVLPGGRERPAHAHLAGADPLAARARPARLRGVPGPHVPHRRPRRHPHPGVPPGRGDRDRPGPDDGPPQGHPRRLRPGHVRHDVEDPVPAVVLPLHRAVGRARRVVPGEEGRRRLGRVGRLRDGAPQRAARLRRRSRRALRVRVRHGPGAHPDVPQRHPRHARHGRGRRPLQPRLRRL</sequence>
<dbReference type="GO" id="GO:0004826">
    <property type="term" value="F:phenylalanine-tRNA ligase activity"/>
    <property type="evidence" value="ECO:0007669"/>
    <property type="project" value="UniProtKB-EC"/>
</dbReference>